<evidence type="ECO:0000256" key="18">
    <source>
        <dbReference type="ARBA" id="ARBA00042298"/>
    </source>
</evidence>
<dbReference type="PANTHER" id="PTHR10204">
    <property type="entry name" value="NAD P H OXIDOREDUCTASE-RELATED"/>
    <property type="match status" value="1"/>
</dbReference>
<dbReference type="GO" id="GO:0005829">
    <property type="term" value="C:cytosol"/>
    <property type="evidence" value="ECO:0007669"/>
    <property type="project" value="UniProtKB-SubCell"/>
</dbReference>
<keyword evidence="6" id="KW-1017">Isopeptide bond</keyword>
<evidence type="ECO:0000256" key="15">
    <source>
        <dbReference type="ARBA" id="ARBA00041787"/>
    </source>
</evidence>
<dbReference type="Gene3D" id="3.40.50.360">
    <property type="match status" value="1"/>
</dbReference>
<comment type="subcellular location">
    <subcellularLocation>
        <location evidence="2">Cytoplasm</location>
        <location evidence="2">Cytosol</location>
    </subcellularLocation>
</comment>
<protein>
    <recommendedName>
        <fullName evidence="14">NAD(P)H dehydrogenase [quinone] 1</fullName>
        <ecNumber evidence="4">1.6.5.2</ecNumber>
    </recommendedName>
    <alternativeName>
        <fullName evidence="18">Azoreductase</fullName>
    </alternativeName>
    <alternativeName>
        <fullName evidence="20">DT-diaphorase</fullName>
    </alternativeName>
    <alternativeName>
        <fullName evidence="16">Menadione reductase</fullName>
    </alternativeName>
    <alternativeName>
        <fullName evidence="17">NAD(P)H:quinone oxidoreductase 1</fullName>
    </alternativeName>
    <alternativeName>
        <fullName evidence="15">Phylloquinone reductase</fullName>
    </alternativeName>
    <alternativeName>
        <fullName evidence="19">Quinone reductase 1</fullName>
    </alternativeName>
</protein>
<evidence type="ECO:0000256" key="17">
    <source>
        <dbReference type="ARBA" id="ARBA00042288"/>
    </source>
</evidence>
<feature type="region of interest" description="Disordered" evidence="26">
    <location>
        <begin position="234"/>
        <end position="254"/>
    </location>
</feature>
<evidence type="ECO:0000256" key="14">
    <source>
        <dbReference type="ARBA" id="ARBA00040776"/>
    </source>
</evidence>
<dbReference type="EC" id="1.6.5.2" evidence="4"/>
<evidence type="ECO:0000256" key="11">
    <source>
        <dbReference type="ARBA" id="ARBA00022857"/>
    </source>
</evidence>
<comment type="catalytic activity">
    <reaction evidence="25">
        <text>a quinone + NADPH + H(+) = a quinol + NADP(+)</text>
        <dbReference type="Rhea" id="RHEA:46164"/>
        <dbReference type="ChEBI" id="CHEBI:15378"/>
        <dbReference type="ChEBI" id="CHEBI:24646"/>
        <dbReference type="ChEBI" id="CHEBI:57783"/>
        <dbReference type="ChEBI" id="CHEBI:58349"/>
        <dbReference type="ChEBI" id="CHEBI:132124"/>
        <dbReference type="EC" id="1.6.5.2"/>
    </reaction>
    <physiologicalReaction direction="left-to-right" evidence="25">
        <dbReference type="Rhea" id="RHEA:46165"/>
    </physiologicalReaction>
</comment>
<evidence type="ECO:0000256" key="22">
    <source>
        <dbReference type="ARBA" id="ARBA00048181"/>
    </source>
</evidence>
<evidence type="ECO:0000256" key="3">
    <source>
        <dbReference type="ARBA" id="ARBA00006252"/>
    </source>
</evidence>
<keyword evidence="7" id="KW-0597">Phosphoprotein</keyword>
<keyword evidence="12" id="KW-0560">Oxidoreductase</keyword>
<reference evidence="28" key="1">
    <citation type="submission" date="2025-08" db="UniProtKB">
        <authorList>
            <consortium name="Ensembl"/>
        </authorList>
    </citation>
    <scope>IDENTIFICATION</scope>
</reference>
<evidence type="ECO:0000256" key="25">
    <source>
        <dbReference type="ARBA" id="ARBA00049392"/>
    </source>
</evidence>
<evidence type="ECO:0000256" key="23">
    <source>
        <dbReference type="ARBA" id="ARBA00048412"/>
    </source>
</evidence>
<comment type="catalytic activity">
    <reaction evidence="23">
        <text>menadione + NADH + H(+) = menadiol + NAD(+)</text>
        <dbReference type="Rhea" id="RHEA:69695"/>
        <dbReference type="ChEBI" id="CHEBI:6746"/>
        <dbReference type="ChEBI" id="CHEBI:15378"/>
        <dbReference type="ChEBI" id="CHEBI:28869"/>
        <dbReference type="ChEBI" id="CHEBI:57540"/>
        <dbReference type="ChEBI" id="CHEBI:57945"/>
    </reaction>
    <physiologicalReaction direction="left-to-right" evidence="23">
        <dbReference type="Rhea" id="RHEA:69696"/>
    </physiologicalReaction>
</comment>
<keyword evidence="11" id="KW-0521">NADP</keyword>
<comment type="subunit">
    <text evidence="21">Homodimer. Interacts with PDLIM4 isoform 2; this interaction stabilizes PDLIM4 isoform 2 in response to oxidative stress and protects it from ubiquitin-independent degradation by the core 20S proteasome. Interacts with TP73 (via SAM domain); this interaction is NADH-dependent, stabilizes TP73 in response to oxidative stress and protects it from ubiquitin-independent degradation by the 20S proteasome. Interacts with TP53; this interaction is NADH-dependent, stabilizes TP53 in response to oxidative stress and protects it from ubiquitin-independent degradation by the 20S proteasome.</text>
</comment>
<evidence type="ECO:0000256" key="6">
    <source>
        <dbReference type="ARBA" id="ARBA00022499"/>
    </source>
</evidence>
<sequence length="254" mass="28519">MKDAAVFALQKAGWTVTVSDLYKMKFNAVPSRGDITGKPKEPSKFNYVVETSLAWEEGRLSSDIVAEQKKLEAADLAIFQFPIYWFSVPAILKGWFERVFTRGFAYSFDALYDMGPFQKKKAVLSFTTGGTGSMYSPMGLNGDINTVLWPIQSGMLHFCGFQILAPQIAYSIAHTPEDVRSQILEDWKMRLATIWEEKPISFVPNSLFEMSFTGGCVLKQEVQDQQKDQKYGLSVGQHMGKAIPPDSQVKAQKK</sequence>
<evidence type="ECO:0000256" key="5">
    <source>
        <dbReference type="ARBA" id="ARBA00022490"/>
    </source>
</evidence>
<dbReference type="FunFam" id="3.40.50.360:FF:000029">
    <property type="entry name" value="NAD(P)H dehydrogenase [quinone] 1"/>
    <property type="match status" value="1"/>
</dbReference>
<keyword evidence="5" id="KW-0963">Cytoplasm</keyword>
<name>A0A8C8RWF1_9SAUR</name>
<comment type="cofactor">
    <cofactor evidence="1">
        <name>FAD</name>
        <dbReference type="ChEBI" id="CHEBI:57692"/>
    </cofactor>
</comment>
<comment type="similarity">
    <text evidence="3">Belongs to the NAD(P)H dehydrogenase (quinone) family.</text>
</comment>
<dbReference type="Ensembl" id="ENSPCET00000012253.1">
    <property type="protein sequence ID" value="ENSPCEP00000011847.1"/>
    <property type="gene ID" value="ENSPCEG00000009421.1"/>
</dbReference>
<keyword evidence="8" id="KW-0285">Flavoprotein</keyword>
<dbReference type="InterPro" id="IPR003680">
    <property type="entry name" value="Flavodoxin_fold"/>
</dbReference>
<evidence type="ECO:0000256" key="16">
    <source>
        <dbReference type="ARBA" id="ARBA00042248"/>
    </source>
</evidence>
<evidence type="ECO:0000256" key="13">
    <source>
        <dbReference type="ARBA" id="ARBA00023027"/>
    </source>
</evidence>
<evidence type="ECO:0000256" key="1">
    <source>
        <dbReference type="ARBA" id="ARBA00001974"/>
    </source>
</evidence>
<comment type="catalytic activity">
    <reaction evidence="22">
        <text>a quinone + NADH + H(+) = a quinol + NAD(+)</text>
        <dbReference type="Rhea" id="RHEA:46160"/>
        <dbReference type="ChEBI" id="CHEBI:15378"/>
        <dbReference type="ChEBI" id="CHEBI:24646"/>
        <dbReference type="ChEBI" id="CHEBI:57540"/>
        <dbReference type="ChEBI" id="CHEBI:57945"/>
        <dbReference type="ChEBI" id="CHEBI:132124"/>
        <dbReference type="EC" id="1.6.5.2"/>
    </reaction>
    <physiologicalReaction direction="left-to-right" evidence="22">
        <dbReference type="Rhea" id="RHEA:46161"/>
    </physiologicalReaction>
</comment>
<dbReference type="InterPro" id="IPR051545">
    <property type="entry name" value="NAD(P)H_dehydrogenase_qn"/>
</dbReference>
<keyword evidence="13" id="KW-0520">NAD</keyword>
<evidence type="ECO:0000259" key="27">
    <source>
        <dbReference type="Pfam" id="PF02525"/>
    </source>
</evidence>
<keyword evidence="9" id="KW-0274">FAD</keyword>
<dbReference type="InterPro" id="IPR029039">
    <property type="entry name" value="Flavoprotein-like_sf"/>
</dbReference>
<accession>A0A8C8RWF1</accession>
<evidence type="ECO:0000256" key="2">
    <source>
        <dbReference type="ARBA" id="ARBA00004514"/>
    </source>
</evidence>
<evidence type="ECO:0000256" key="21">
    <source>
        <dbReference type="ARBA" id="ARBA00046551"/>
    </source>
</evidence>
<proteinExistence type="inferred from homology"/>
<evidence type="ECO:0000256" key="26">
    <source>
        <dbReference type="SAM" id="MobiDB-lite"/>
    </source>
</evidence>
<dbReference type="GO" id="GO:0050136">
    <property type="term" value="F:NADH dehydrogenase (quinone) (non-electrogenic) activity"/>
    <property type="evidence" value="ECO:0007669"/>
    <property type="project" value="UniProtKB-ARBA"/>
</dbReference>
<dbReference type="PANTHER" id="PTHR10204:SF1">
    <property type="entry name" value="NAD(P)H DEHYDROGENASE [QUINONE] 1"/>
    <property type="match status" value="1"/>
</dbReference>
<evidence type="ECO:0000256" key="9">
    <source>
        <dbReference type="ARBA" id="ARBA00022827"/>
    </source>
</evidence>
<reference evidence="28" key="2">
    <citation type="submission" date="2025-09" db="UniProtKB">
        <authorList>
            <consortium name="Ensembl"/>
        </authorList>
    </citation>
    <scope>IDENTIFICATION</scope>
</reference>
<dbReference type="Proteomes" id="UP000694393">
    <property type="component" value="Unplaced"/>
</dbReference>
<evidence type="ECO:0000256" key="8">
    <source>
        <dbReference type="ARBA" id="ARBA00022630"/>
    </source>
</evidence>
<organism evidence="28 29">
    <name type="scientific">Pelusios castaneus</name>
    <name type="common">West African mud turtle</name>
    <dbReference type="NCBI Taxonomy" id="367368"/>
    <lineage>
        <taxon>Eukaryota</taxon>
        <taxon>Metazoa</taxon>
        <taxon>Chordata</taxon>
        <taxon>Craniata</taxon>
        <taxon>Vertebrata</taxon>
        <taxon>Euteleostomi</taxon>
        <taxon>Archelosauria</taxon>
        <taxon>Testudinata</taxon>
        <taxon>Testudines</taxon>
        <taxon>Pleurodira</taxon>
        <taxon>Pelomedusidae</taxon>
        <taxon>Pelusios</taxon>
    </lineage>
</organism>
<evidence type="ECO:0000256" key="24">
    <source>
        <dbReference type="ARBA" id="ARBA00049236"/>
    </source>
</evidence>
<keyword evidence="10" id="KW-0832">Ubl conjugation</keyword>
<dbReference type="GO" id="GO:0042373">
    <property type="term" value="P:vitamin K metabolic process"/>
    <property type="evidence" value="ECO:0007669"/>
    <property type="project" value="UniProtKB-ARBA"/>
</dbReference>
<evidence type="ECO:0000313" key="29">
    <source>
        <dbReference type="Proteomes" id="UP000694393"/>
    </source>
</evidence>
<evidence type="ECO:0000256" key="12">
    <source>
        <dbReference type="ARBA" id="ARBA00023002"/>
    </source>
</evidence>
<keyword evidence="29" id="KW-1185">Reference proteome</keyword>
<dbReference type="AlphaFoldDB" id="A0A8C8RWF1"/>
<evidence type="ECO:0000256" key="10">
    <source>
        <dbReference type="ARBA" id="ARBA00022843"/>
    </source>
</evidence>
<evidence type="ECO:0000256" key="19">
    <source>
        <dbReference type="ARBA" id="ARBA00042364"/>
    </source>
</evidence>
<dbReference type="GO" id="GO:0006979">
    <property type="term" value="P:response to oxidative stress"/>
    <property type="evidence" value="ECO:0007669"/>
    <property type="project" value="UniProtKB-ARBA"/>
</dbReference>
<evidence type="ECO:0000313" key="28">
    <source>
        <dbReference type="Ensembl" id="ENSPCEP00000011847.1"/>
    </source>
</evidence>
<evidence type="ECO:0000256" key="20">
    <source>
        <dbReference type="ARBA" id="ARBA00042416"/>
    </source>
</evidence>
<comment type="catalytic activity">
    <reaction evidence="24">
        <text>ubiquinone-10 + NADH + H(+) = ubiquinol-10 + NAD(+)</text>
        <dbReference type="Rhea" id="RHEA:61984"/>
        <dbReference type="ChEBI" id="CHEBI:15378"/>
        <dbReference type="ChEBI" id="CHEBI:46245"/>
        <dbReference type="ChEBI" id="CHEBI:57540"/>
        <dbReference type="ChEBI" id="CHEBI:57945"/>
        <dbReference type="ChEBI" id="CHEBI:64183"/>
    </reaction>
    <physiologicalReaction direction="left-to-right" evidence="24">
        <dbReference type="Rhea" id="RHEA:61985"/>
    </physiologicalReaction>
</comment>
<feature type="domain" description="Flavodoxin-like fold" evidence="27">
    <location>
        <begin position="3"/>
        <end position="188"/>
    </location>
</feature>
<evidence type="ECO:0000256" key="4">
    <source>
        <dbReference type="ARBA" id="ARBA00012648"/>
    </source>
</evidence>
<dbReference type="Pfam" id="PF02525">
    <property type="entry name" value="Flavodoxin_2"/>
    <property type="match status" value="1"/>
</dbReference>
<dbReference type="SUPFAM" id="SSF52218">
    <property type="entry name" value="Flavoproteins"/>
    <property type="match status" value="1"/>
</dbReference>
<evidence type="ECO:0000256" key="7">
    <source>
        <dbReference type="ARBA" id="ARBA00022553"/>
    </source>
</evidence>